<evidence type="ECO:0000313" key="1">
    <source>
        <dbReference type="EMBL" id="VTR93263.1"/>
    </source>
</evidence>
<sequence>MTEPTSRQHKAITAVALAVLGCCAGLIAFGDRPFNGVRVEQLKADLNERLPEGSSWADGEAWFARHSIRPGVVFKVSDNLKTGLAATVPNSSLINNAEIYIELHFGAGGKLEKKTVYRFVYSL</sequence>
<gene>
    <name evidence="1" type="ORF">SOIL9_44510</name>
</gene>
<organism evidence="1 2">
    <name type="scientific">Gemmata massiliana</name>
    <dbReference type="NCBI Taxonomy" id="1210884"/>
    <lineage>
        <taxon>Bacteria</taxon>
        <taxon>Pseudomonadati</taxon>
        <taxon>Planctomycetota</taxon>
        <taxon>Planctomycetia</taxon>
        <taxon>Gemmatales</taxon>
        <taxon>Gemmataceae</taxon>
        <taxon>Gemmata</taxon>
    </lineage>
</organism>
<proteinExistence type="predicted"/>
<dbReference type="KEGG" id="gms:SOIL9_44510"/>
<evidence type="ECO:0000313" key="2">
    <source>
        <dbReference type="Proteomes" id="UP000464178"/>
    </source>
</evidence>
<protein>
    <submittedName>
        <fullName evidence="1">Uncharacterized protein</fullName>
    </submittedName>
</protein>
<dbReference type="RefSeq" id="WP_162668020.1">
    <property type="nucleotide sequence ID" value="NZ_LR593886.1"/>
</dbReference>
<dbReference type="AlphaFoldDB" id="A0A6P2CWI6"/>
<accession>A0A6P2CWI6</accession>
<name>A0A6P2CWI6_9BACT</name>
<reference evidence="1 2" key="1">
    <citation type="submission" date="2019-05" db="EMBL/GenBank/DDBJ databases">
        <authorList>
            <consortium name="Science for Life Laboratories"/>
        </authorList>
    </citation>
    <scope>NUCLEOTIDE SEQUENCE [LARGE SCALE GENOMIC DNA]</scope>
    <source>
        <strain evidence="1">Soil9</strain>
    </source>
</reference>
<dbReference type="Proteomes" id="UP000464178">
    <property type="component" value="Chromosome"/>
</dbReference>
<dbReference type="EMBL" id="LR593886">
    <property type="protein sequence ID" value="VTR93263.1"/>
    <property type="molecule type" value="Genomic_DNA"/>
</dbReference>
<keyword evidence="2" id="KW-1185">Reference proteome</keyword>
<dbReference type="PROSITE" id="PS51257">
    <property type="entry name" value="PROKAR_LIPOPROTEIN"/>
    <property type="match status" value="1"/>
</dbReference>